<evidence type="ECO:0000256" key="3">
    <source>
        <dbReference type="ARBA" id="ARBA00022692"/>
    </source>
</evidence>
<feature type="transmembrane region" description="Helical" evidence="7">
    <location>
        <begin position="255"/>
        <end position="275"/>
    </location>
</feature>
<accession>Q9UYN2</accession>
<feature type="domain" description="NADH-Ubiquinone oxidoreductase (complex I) chain 5 N-terminal" evidence="9">
    <location>
        <begin position="58"/>
        <end position="92"/>
    </location>
</feature>
<dbReference type="PANTHER" id="PTHR42682">
    <property type="entry name" value="HYDROGENASE-4 COMPONENT F"/>
    <property type="match status" value="1"/>
</dbReference>
<dbReference type="AlphaFoldDB" id="Q9UYN2"/>
<feature type="transmembrane region" description="Helical" evidence="7">
    <location>
        <begin position="59"/>
        <end position="83"/>
    </location>
</feature>
<dbReference type="PATRIC" id="fig|272844.11.peg.1573"/>
<comment type="subcellular location">
    <subcellularLocation>
        <location evidence="1">Cell membrane</location>
        <topology evidence="1">Multi-pass membrane protein</topology>
    </subcellularLocation>
</comment>
<feature type="transmembrane region" description="Helical" evidence="7">
    <location>
        <begin position="442"/>
        <end position="466"/>
    </location>
</feature>
<feature type="transmembrane region" description="Helical" evidence="7">
    <location>
        <begin position="397"/>
        <end position="421"/>
    </location>
</feature>
<feature type="transmembrane region" description="Helical" evidence="7">
    <location>
        <begin position="95"/>
        <end position="113"/>
    </location>
</feature>
<protein>
    <submittedName>
        <fullName evidence="10">Hydrogenase 4, component B or formate hydrogen lyase, subunit 3</fullName>
    </submittedName>
</protein>
<dbReference type="GO" id="GO:0005886">
    <property type="term" value="C:plasma membrane"/>
    <property type="evidence" value="ECO:0007669"/>
    <property type="project" value="UniProtKB-SubCell"/>
</dbReference>
<feature type="transmembrane region" description="Helical" evidence="7">
    <location>
        <begin position="284"/>
        <end position="303"/>
    </location>
</feature>
<dbReference type="EMBL" id="AJ248287">
    <property type="protein sequence ID" value="CAB50380.1"/>
    <property type="molecule type" value="Genomic_DNA"/>
</dbReference>
<evidence type="ECO:0000256" key="2">
    <source>
        <dbReference type="ARBA" id="ARBA00022475"/>
    </source>
</evidence>
<feature type="transmembrane region" description="Helical" evidence="7">
    <location>
        <begin position="119"/>
        <end position="137"/>
    </location>
</feature>
<feature type="domain" description="NADH:quinone oxidoreductase/Mrp antiporter transmembrane" evidence="8">
    <location>
        <begin position="115"/>
        <end position="408"/>
    </location>
</feature>
<dbReference type="PRINTS" id="PR01437">
    <property type="entry name" value="NUOXDRDTASE4"/>
</dbReference>
<feature type="transmembrane region" description="Helical" evidence="7">
    <location>
        <begin position="28"/>
        <end position="47"/>
    </location>
</feature>
<dbReference type="InterPro" id="IPR052175">
    <property type="entry name" value="ComplexI-like_HydComp"/>
</dbReference>
<organism evidence="10 11">
    <name type="scientific">Pyrococcus abyssi (strain GE5 / Orsay)</name>
    <dbReference type="NCBI Taxonomy" id="272844"/>
    <lineage>
        <taxon>Archaea</taxon>
        <taxon>Methanobacteriati</taxon>
        <taxon>Methanobacteriota</taxon>
        <taxon>Thermococci</taxon>
        <taxon>Thermococcales</taxon>
        <taxon>Thermococcaceae</taxon>
        <taxon>Pyrococcus</taxon>
    </lineage>
</organism>
<evidence type="ECO:0000256" key="7">
    <source>
        <dbReference type="SAM" id="Phobius"/>
    </source>
</evidence>
<keyword evidence="3 7" id="KW-0812">Transmembrane</keyword>
<keyword evidence="11" id="KW-1185">Reference proteome</keyword>
<dbReference type="GO" id="GO:0008137">
    <property type="term" value="F:NADH dehydrogenase (ubiquinone) activity"/>
    <property type="evidence" value="ECO:0007669"/>
    <property type="project" value="InterPro"/>
</dbReference>
<dbReference type="GO" id="GO:0016829">
    <property type="term" value="F:lyase activity"/>
    <property type="evidence" value="ECO:0007669"/>
    <property type="project" value="UniProtKB-KW"/>
</dbReference>
<feature type="transmembrane region" description="Helical" evidence="7">
    <location>
        <begin position="359"/>
        <end position="377"/>
    </location>
</feature>
<dbReference type="Proteomes" id="UP000000810">
    <property type="component" value="Chromosome"/>
</dbReference>
<dbReference type="STRING" id="272844.PAB1392"/>
<dbReference type="Pfam" id="PF00361">
    <property type="entry name" value="Proton_antipo_M"/>
    <property type="match status" value="1"/>
</dbReference>
<feature type="transmembrane region" description="Helical" evidence="7">
    <location>
        <begin position="191"/>
        <end position="214"/>
    </location>
</feature>
<gene>
    <name evidence="10" type="ORF">PAB1392</name>
</gene>
<feature type="transmembrane region" description="Helical" evidence="7">
    <location>
        <begin position="627"/>
        <end position="645"/>
    </location>
</feature>
<name>Q9UYN2_PYRAB</name>
<keyword evidence="2" id="KW-1003">Cell membrane</keyword>
<dbReference type="HOGENOM" id="CLU_007100_8_1_2"/>
<feature type="transmembrane region" description="Helical" evidence="7">
    <location>
        <begin position="226"/>
        <end position="249"/>
    </location>
</feature>
<dbReference type="GO" id="GO:0042773">
    <property type="term" value="P:ATP synthesis coupled electron transport"/>
    <property type="evidence" value="ECO:0007669"/>
    <property type="project" value="InterPro"/>
</dbReference>
<evidence type="ECO:0000259" key="8">
    <source>
        <dbReference type="Pfam" id="PF00361"/>
    </source>
</evidence>
<dbReference type="InterPro" id="IPR001516">
    <property type="entry name" value="Proton_antipo_N"/>
</dbReference>
<feature type="transmembrane region" description="Helical" evidence="7">
    <location>
        <begin position="486"/>
        <end position="507"/>
    </location>
</feature>
<feature type="transmembrane region" description="Helical" evidence="7">
    <location>
        <begin position="6"/>
        <end position="21"/>
    </location>
</feature>
<dbReference type="eggNOG" id="arCOG01537">
    <property type="taxonomic scope" value="Archaea"/>
</dbReference>
<reference evidence="10 11" key="1">
    <citation type="journal article" date="2003" name="Mol. Microbiol.">
        <title>An integrated analysis of the genome of the hyperthermophilic archaeon Pyrococcus abyssi.</title>
        <authorList>
            <person name="Cohen G."/>
            <person name="Barbe V."/>
            <person name="Flament D."/>
            <person name="Galperin M."/>
            <person name="Heilig R."/>
            <person name="Ripp R."/>
            <person name="Lecompte O."/>
            <person name="Prieur D."/>
            <person name="Poch O."/>
            <person name="Quellerou J."/>
            <person name="Thierry J.C."/>
            <person name="Van der Oost J."/>
            <person name="Weissenbach J."/>
            <person name="Zivanovic Y."/>
            <person name="Forterre P."/>
        </authorList>
    </citation>
    <scope>NUCLEOTIDE SEQUENCE [LARGE SCALE GENOMIC DNA]</scope>
    <source>
        <strain evidence="11">GE5 / Orsay</strain>
    </source>
</reference>
<keyword evidence="6 7" id="KW-0472">Membrane</keyword>
<evidence type="ECO:0000313" key="11">
    <source>
        <dbReference type="Proteomes" id="UP000000810"/>
    </source>
</evidence>
<dbReference type="Pfam" id="PF00662">
    <property type="entry name" value="Proton_antipo_N"/>
    <property type="match status" value="1"/>
</dbReference>
<dbReference type="GO" id="GO:0016491">
    <property type="term" value="F:oxidoreductase activity"/>
    <property type="evidence" value="ECO:0007669"/>
    <property type="project" value="UniProtKB-KW"/>
</dbReference>
<evidence type="ECO:0000259" key="9">
    <source>
        <dbReference type="Pfam" id="PF00662"/>
    </source>
</evidence>
<evidence type="ECO:0000256" key="6">
    <source>
        <dbReference type="ARBA" id="ARBA00023136"/>
    </source>
</evidence>
<dbReference type="InterPro" id="IPR003918">
    <property type="entry name" value="NADH_UbQ_OxRdtase"/>
</dbReference>
<dbReference type="KEGG" id="pab:PAB1392"/>
<dbReference type="InterPro" id="IPR001750">
    <property type="entry name" value="ND/Mrp_TM"/>
</dbReference>
<dbReference type="PhylomeDB" id="Q9UYN2"/>
<evidence type="ECO:0000256" key="1">
    <source>
        <dbReference type="ARBA" id="ARBA00004651"/>
    </source>
</evidence>
<keyword evidence="10" id="KW-0456">Lyase</keyword>
<keyword evidence="5" id="KW-0560">Oxidoreductase</keyword>
<keyword evidence="4 7" id="KW-1133">Transmembrane helix</keyword>
<sequence length="647" mass="71262">MKGMELALPLVLFILGMLGGLSKKAFKVSSAFAALASLSIVALVFNLKPVEGKLLGLPVYIDGFSLIFMLILGILGFSASLYSIPYMERHPGKEWVYAVAYNAFLLSMFLILITSNLVWFVFFWELMTLSSFILITWDEKDFDPGIKYYIAMHILTTFPLFISLGVSYSFLGSLDAMTYPNLKSLPSSATLLLYASFLIAFMAKSGIVPFHFWVPSTYKVAPSNISSLLAGAMEKIAVFGLIRIMYTALPTPKSIGYLVALLGAVTLTVGTLYALRESDAKKLLAYHSIGQMGYIWLGIGIGLSLDSPLGALGMFAGIFHALNHSLFKGSLFLSAGSVEYATGETNLDNLGGLAERMKWTGLATLLASLAISGVPPFNGFLSKWLIYTAGYNSGDMVLSFGAVLAVFISAVTLASFIKFYTSQFGGESERYRDVSEVPLSMVVPQLILSSLCLIIGIFPALVVPLINEPIGAPISTSLYLNFDSTAFSPLIFGLLIVTLAFGTYIGLEPRGEEAEPWDCGASFIERDEYRVRAHHYYLKYEEKVGNFYAFGDWAYSVGASLVNAIVRFYVWIAKYFVKIVDTPYTKVRGVSDLRKHKVMYIDEELFLPFIRFLMVARNVLKCPSFDTLMTISLVLLLILLIFAGWGI</sequence>
<proteinExistence type="predicted"/>
<evidence type="ECO:0000313" key="10">
    <source>
        <dbReference type="EMBL" id="CAB50380.1"/>
    </source>
</evidence>
<evidence type="ECO:0000256" key="4">
    <source>
        <dbReference type="ARBA" id="ARBA00022989"/>
    </source>
</evidence>
<feature type="transmembrane region" description="Helical" evidence="7">
    <location>
        <begin position="149"/>
        <end position="171"/>
    </location>
</feature>
<dbReference type="PANTHER" id="PTHR42682:SF3">
    <property type="entry name" value="FORMATE HYDROGENLYASE SUBUNIT 3-RELATED"/>
    <property type="match status" value="1"/>
</dbReference>
<evidence type="ECO:0000256" key="5">
    <source>
        <dbReference type="ARBA" id="ARBA00023002"/>
    </source>
</evidence>
<dbReference type="PIR" id="G75060">
    <property type="entry name" value="G75060"/>
</dbReference>